<gene>
    <name evidence="1" type="ORF">SAMN04488069_10647</name>
</gene>
<dbReference type="AlphaFoldDB" id="A0A1H3HLR0"/>
<evidence type="ECO:0000313" key="2">
    <source>
        <dbReference type="Proteomes" id="UP000199249"/>
    </source>
</evidence>
<sequence>MKILFESPHLISSYDAANSWLHLHWQGRHNEADSKSYALEVLKNIRLTRATRVFNDATLDKDGWSELTRWLAQDFMQQVAEAGVVAVAWVLPENLLARTHVHNLLAQVSCPLIDTFVDVEAAYNWLKSGAAVAGPDC</sequence>
<dbReference type="OrthoDB" id="882166at2"/>
<proteinExistence type="predicted"/>
<evidence type="ECO:0008006" key="3">
    <source>
        <dbReference type="Google" id="ProtNLM"/>
    </source>
</evidence>
<name>A0A1H3HLR0_9BACT</name>
<organism evidence="1 2">
    <name type="scientific">Hymenobacter psychrophilus</name>
    <dbReference type="NCBI Taxonomy" id="651662"/>
    <lineage>
        <taxon>Bacteria</taxon>
        <taxon>Pseudomonadati</taxon>
        <taxon>Bacteroidota</taxon>
        <taxon>Cytophagia</taxon>
        <taxon>Cytophagales</taxon>
        <taxon>Hymenobacteraceae</taxon>
        <taxon>Hymenobacter</taxon>
    </lineage>
</organism>
<accession>A0A1H3HLR0</accession>
<reference evidence="2" key="1">
    <citation type="submission" date="2016-10" db="EMBL/GenBank/DDBJ databases">
        <authorList>
            <person name="Varghese N."/>
            <person name="Submissions S."/>
        </authorList>
    </citation>
    <scope>NUCLEOTIDE SEQUENCE [LARGE SCALE GENOMIC DNA]</scope>
    <source>
        <strain evidence="2">CGMCC 1.8975</strain>
    </source>
</reference>
<protein>
    <recommendedName>
        <fullName evidence="3">SpoIIAA-like</fullName>
    </recommendedName>
</protein>
<dbReference type="Proteomes" id="UP000199249">
    <property type="component" value="Unassembled WGS sequence"/>
</dbReference>
<dbReference type="RefSeq" id="WP_092739642.1">
    <property type="nucleotide sequence ID" value="NZ_FNOV01000006.1"/>
</dbReference>
<keyword evidence="2" id="KW-1185">Reference proteome</keyword>
<evidence type="ECO:0000313" key="1">
    <source>
        <dbReference type="EMBL" id="SDY16320.1"/>
    </source>
</evidence>
<dbReference type="EMBL" id="FNOV01000006">
    <property type="protein sequence ID" value="SDY16320.1"/>
    <property type="molecule type" value="Genomic_DNA"/>
</dbReference>